<dbReference type="PATRIC" id="fig|1224163.3.peg.1179"/>
<evidence type="ECO:0008006" key="3">
    <source>
        <dbReference type="Google" id="ProtNLM"/>
    </source>
</evidence>
<dbReference type="eggNOG" id="COG0627">
    <property type="taxonomic scope" value="Bacteria"/>
</dbReference>
<name>S5SU12_9CORY</name>
<dbReference type="GO" id="GO:0016747">
    <property type="term" value="F:acyltransferase activity, transferring groups other than amino-acyl groups"/>
    <property type="evidence" value="ECO:0007669"/>
    <property type="project" value="TreeGrafter"/>
</dbReference>
<organism evidence="1 2">
    <name type="scientific">Corynebacterium maris DSM 45190</name>
    <dbReference type="NCBI Taxonomy" id="1224163"/>
    <lineage>
        <taxon>Bacteria</taxon>
        <taxon>Bacillati</taxon>
        <taxon>Actinomycetota</taxon>
        <taxon>Actinomycetes</taxon>
        <taxon>Mycobacteriales</taxon>
        <taxon>Corynebacteriaceae</taxon>
        <taxon>Corynebacterium</taxon>
    </lineage>
</organism>
<dbReference type="EMBL" id="CP003924">
    <property type="protein sequence ID" value="AGS34649.1"/>
    <property type="molecule type" value="Genomic_DNA"/>
</dbReference>
<dbReference type="AlphaFoldDB" id="S5SU12"/>
<dbReference type="InterPro" id="IPR029058">
    <property type="entry name" value="AB_hydrolase_fold"/>
</dbReference>
<dbReference type="InterPro" id="IPR000801">
    <property type="entry name" value="Esterase-like"/>
</dbReference>
<dbReference type="STRING" id="1224163.B841_05880"/>
<dbReference type="HOGENOM" id="CLU_026624_0_1_11"/>
<proteinExistence type="predicted"/>
<accession>S5SU12</accession>
<dbReference type="PANTHER" id="PTHR48098">
    <property type="entry name" value="ENTEROCHELIN ESTERASE-RELATED"/>
    <property type="match status" value="1"/>
</dbReference>
<keyword evidence="2" id="KW-1185">Reference proteome</keyword>
<dbReference type="InterPro" id="IPR050583">
    <property type="entry name" value="Mycobacterial_A85_antigen"/>
</dbReference>
<dbReference type="Pfam" id="PF00756">
    <property type="entry name" value="Esterase"/>
    <property type="match status" value="1"/>
</dbReference>
<dbReference type="PANTHER" id="PTHR48098:SF1">
    <property type="entry name" value="DIACYLGLYCEROL ACYLTRANSFERASE_MYCOLYLTRANSFERASE AG85A"/>
    <property type="match status" value="1"/>
</dbReference>
<sequence length="368" mass="39880">MFPAVAGASESSEDVKRTAVLESSRSPLSSGHSLDLLVDAVDAAGSSENVVGGLTRNSDFPIALDPKVGALAQPAVVKIDDSHRPGVQRWYVASPAMSRVVELQIVPAKDLDRPAPMLYLLDGVDAAADSEWMTEAQVHRRFTDEHVTLVMPTEAPASLYLDWYADDPALGRNKWETFLTEELPPLLENHDAFHHNGKRGIGGLSMGAFGAVTLANRNPELYDAVFGISGCYSTTSQIGEVMVRNIVETRGGSLDNLYGPAELGRRVAYDVQSDPSGLRDMAVYLSASEGAASAADEEFFSPYGPDVALYAMVLEQGSHSCTMDFDAALKDAGMDHQKVEVQREGMHFWPTFNEAIKPAWRHVEPVLS</sequence>
<evidence type="ECO:0000313" key="2">
    <source>
        <dbReference type="Proteomes" id="UP000015388"/>
    </source>
</evidence>
<dbReference type="KEGG" id="cmd:B841_05880"/>
<protein>
    <recommendedName>
        <fullName evidence="3">Esterase</fullName>
    </recommendedName>
</protein>
<dbReference type="Gene3D" id="3.40.50.1820">
    <property type="entry name" value="alpha/beta hydrolase"/>
    <property type="match status" value="1"/>
</dbReference>
<evidence type="ECO:0000313" key="1">
    <source>
        <dbReference type="EMBL" id="AGS34649.1"/>
    </source>
</evidence>
<dbReference type="SUPFAM" id="SSF53474">
    <property type="entry name" value="alpha/beta-Hydrolases"/>
    <property type="match status" value="1"/>
</dbReference>
<dbReference type="Proteomes" id="UP000015388">
    <property type="component" value="Chromosome"/>
</dbReference>
<gene>
    <name evidence="1" type="ORF">B841_05880</name>
</gene>
<reference evidence="1 2" key="1">
    <citation type="submission" date="2012-11" db="EMBL/GenBank/DDBJ databases">
        <title>The complete genome sequence of Corynebacterium maris Coryn-1 (=DSM 45190).</title>
        <authorList>
            <person name="Schaffert L."/>
            <person name="Albersmeier A."/>
            <person name="Kalinowski J."/>
            <person name="Ruckert C."/>
        </authorList>
    </citation>
    <scope>NUCLEOTIDE SEQUENCE [LARGE SCALE GENOMIC DNA]</scope>
    <source>
        <strain evidence="2">Coryn-1</strain>
    </source>
</reference>